<feature type="domain" description="Thioredoxin" evidence="17">
    <location>
        <begin position="3"/>
        <end position="153"/>
    </location>
</feature>
<keyword evidence="8" id="KW-0793">Thylakoid</keyword>
<evidence type="ECO:0000256" key="8">
    <source>
        <dbReference type="ARBA" id="ARBA00023078"/>
    </source>
</evidence>
<evidence type="ECO:0000256" key="1">
    <source>
        <dbReference type="ARBA" id="ARBA00003330"/>
    </source>
</evidence>
<evidence type="ECO:0000256" key="2">
    <source>
        <dbReference type="ARBA" id="ARBA00011245"/>
    </source>
</evidence>
<keyword evidence="6" id="KW-0809">Transit peptide</keyword>
<sequence>MTIELGDLLPHFTALDAHGNTFDSRDYVGKKPLVIYFYPKDNTPGCIEQACGFRDRHQEFKDLEAEIIGVSSDSVDSHVAFAKQYQLPFILLSDGDKSIRKLFGVPSGLLGILPGRVTYVVDKEGKVILVFDNSINATKHISKALEAIKAIGSNQ</sequence>
<evidence type="ECO:0000256" key="3">
    <source>
        <dbReference type="ARBA" id="ARBA00013017"/>
    </source>
</evidence>
<dbReference type="PIRSF" id="PIRSF000239">
    <property type="entry name" value="AHPC"/>
    <property type="match status" value="1"/>
</dbReference>
<dbReference type="EMBL" id="JMTM01000007">
    <property type="protein sequence ID" value="OAZ05370.1"/>
    <property type="molecule type" value="Genomic_DNA"/>
</dbReference>
<evidence type="ECO:0000256" key="7">
    <source>
        <dbReference type="ARBA" id="ARBA00023002"/>
    </source>
</evidence>
<dbReference type="Pfam" id="PF00578">
    <property type="entry name" value="AhpC-TSA"/>
    <property type="match status" value="1"/>
</dbReference>
<dbReference type="Gene3D" id="3.40.30.10">
    <property type="entry name" value="Glutaredoxin"/>
    <property type="match status" value="1"/>
</dbReference>
<comment type="subcellular location">
    <subcellularLocation>
        <location evidence="15">Thylakoid</location>
    </subcellularLocation>
</comment>
<evidence type="ECO:0000256" key="6">
    <source>
        <dbReference type="ARBA" id="ARBA00022946"/>
    </source>
</evidence>
<dbReference type="PROSITE" id="PS51352">
    <property type="entry name" value="THIOREDOXIN_2"/>
    <property type="match status" value="1"/>
</dbReference>
<evidence type="ECO:0000256" key="11">
    <source>
        <dbReference type="ARBA" id="ARBA00032824"/>
    </source>
</evidence>
<evidence type="ECO:0000313" key="19">
    <source>
        <dbReference type="Proteomes" id="UP000093807"/>
    </source>
</evidence>
<keyword evidence="5" id="KW-0049">Antioxidant</keyword>
<comment type="function">
    <text evidence="1">Thiol-specific peroxidase that catalyzes the reduction of hydrogen peroxide and organic hydroperoxides to water and alcohols, respectively. Plays a role in cell protection against oxidative stress by detoxifying peroxides and as sensor of hydrogen peroxide-mediated signaling events.</text>
</comment>
<evidence type="ECO:0000256" key="12">
    <source>
        <dbReference type="ARBA" id="ARBA00038489"/>
    </source>
</evidence>
<keyword evidence="7 18" id="KW-0560">Oxidoreductase</keyword>
<dbReference type="PANTHER" id="PTHR42801">
    <property type="entry name" value="THIOREDOXIN-DEPENDENT PEROXIDE REDUCTASE"/>
    <property type="match status" value="1"/>
</dbReference>
<keyword evidence="10" id="KW-0676">Redox-active center</keyword>
<dbReference type="RefSeq" id="WP_064714076.1">
    <property type="nucleotide sequence ID" value="NZ_JMTM01000007.1"/>
</dbReference>
<comment type="catalytic activity">
    <reaction evidence="14">
        <text>a hydroperoxide + [thioredoxin]-dithiol = an alcohol + [thioredoxin]-disulfide + H2O</text>
        <dbReference type="Rhea" id="RHEA:62620"/>
        <dbReference type="Rhea" id="RHEA-COMP:10698"/>
        <dbReference type="Rhea" id="RHEA-COMP:10700"/>
        <dbReference type="ChEBI" id="CHEBI:15377"/>
        <dbReference type="ChEBI" id="CHEBI:29950"/>
        <dbReference type="ChEBI" id="CHEBI:30879"/>
        <dbReference type="ChEBI" id="CHEBI:35924"/>
        <dbReference type="ChEBI" id="CHEBI:50058"/>
        <dbReference type="EC" id="1.11.1.24"/>
    </reaction>
</comment>
<dbReference type="SUPFAM" id="SSF52833">
    <property type="entry name" value="Thioredoxin-like"/>
    <property type="match status" value="1"/>
</dbReference>
<dbReference type="GO" id="GO:0045454">
    <property type="term" value="P:cell redox homeostasis"/>
    <property type="evidence" value="ECO:0007669"/>
    <property type="project" value="TreeGrafter"/>
</dbReference>
<evidence type="ECO:0000256" key="16">
    <source>
        <dbReference type="PIRSR" id="PIRSR000239-1"/>
    </source>
</evidence>
<evidence type="ECO:0000256" key="15">
    <source>
        <dbReference type="ARBA" id="ARBA00060385"/>
    </source>
</evidence>
<dbReference type="OrthoDB" id="9812811at2"/>
<dbReference type="PATRIC" id="fig|29536.5.peg.174"/>
<dbReference type="FunFam" id="3.40.30.10:FF:000122">
    <property type="entry name" value="Peroxiredoxin Q chloroplastic"/>
    <property type="match status" value="1"/>
</dbReference>
<comment type="subunit">
    <text evidence="2">Monomer.</text>
</comment>
<dbReference type="InterPro" id="IPR050924">
    <property type="entry name" value="Peroxiredoxin_BCP/PrxQ"/>
</dbReference>
<evidence type="ECO:0000256" key="4">
    <source>
        <dbReference type="ARBA" id="ARBA00022559"/>
    </source>
</evidence>
<dbReference type="GO" id="GO:0034599">
    <property type="term" value="P:cellular response to oxidative stress"/>
    <property type="evidence" value="ECO:0007669"/>
    <property type="project" value="TreeGrafter"/>
</dbReference>
<dbReference type="InterPro" id="IPR024706">
    <property type="entry name" value="Peroxiredoxin_AhpC-typ"/>
</dbReference>
<evidence type="ECO:0000256" key="9">
    <source>
        <dbReference type="ARBA" id="ARBA00023157"/>
    </source>
</evidence>
<evidence type="ECO:0000256" key="14">
    <source>
        <dbReference type="ARBA" id="ARBA00049091"/>
    </source>
</evidence>
<dbReference type="EC" id="1.11.1.24" evidence="3"/>
<evidence type="ECO:0000256" key="13">
    <source>
        <dbReference type="ARBA" id="ARBA00042639"/>
    </source>
</evidence>
<dbReference type="InterPro" id="IPR000866">
    <property type="entry name" value="AhpC/TSA"/>
</dbReference>
<evidence type="ECO:0000256" key="10">
    <source>
        <dbReference type="ARBA" id="ARBA00023284"/>
    </source>
</evidence>
<reference evidence="18 19" key="1">
    <citation type="submission" date="2016-06" db="EMBL/GenBank/DDBJ databases">
        <title>Draft genome sequence of Flavobacterium succinicans strain DD5b.</title>
        <authorList>
            <person name="Poehlein A."/>
            <person name="Daniel R."/>
            <person name="Simeonova D.D."/>
        </authorList>
    </citation>
    <scope>NUCLEOTIDE SEQUENCE [LARGE SCALE GENOMIC DNA]</scope>
    <source>
        <strain evidence="18 19">DD5b</strain>
    </source>
</reference>
<dbReference type="GO" id="GO:0009579">
    <property type="term" value="C:thylakoid"/>
    <property type="evidence" value="ECO:0007669"/>
    <property type="project" value="UniProtKB-SubCell"/>
</dbReference>
<feature type="active site" description="Cysteine sulfenic acid (-SOH) intermediate; for peroxidase activity" evidence="16">
    <location>
        <position position="46"/>
    </location>
</feature>
<evidence type="ECO:0000256" key="5">
    <source>
        <dbReference type="ARBA" id="ARBA00022862"/>
    </source>
</evidence>
<keyword evidence="4 18" id="KW-0575">Peroxidase</keyword>
<dbReference type="PANTHER" id="PTHR42801:SF4">
    <property type="entry name" value="AHPC_TSA FAMILY PROTEIN"/>
    <property type="match status" value="1"/>
</dbReference>
<evidence type="ECO:0000313" key="18">
    <source>
        <dbReference type="EMBL" id="OAZ05370.1"/>
    </source>
</evidence>
<dbReference type="Proteomes" id="UP000093807">
    <property type="component" value="Unassembled WGS sequence"/>
</dbReference>
<comment type="caution">
    <text evidence="18">The sequence shown here is derived from an EMBL/GenBank/DDBJ whole genome shotgun (WGS) entry which is preliminary data.</text>
</comment>
<accession>A0A199XUP7</accession>
<keyword evidence="9" id="KW-1015">Disulfide bond</keyword>
<name>A0A199XUP7_9FLAO</name>
<proteinExistence type="inferred from homology"/>
<comment type="similarity">
    <text evidence="12">Belongs to the peroxiredoxin family. BCP/PrxQ subfamily.</text>
</comment>
<protein>
    <recommendedName>
        <fullName evidence="3">thioredoxin-dependent peroxiredoxin</fullName>
        <ecNumber evidence="3">1.11.1.24</ecNumber>
    </recommendedName>
    <alternativeName>
        <fullName evidence="11">Thioredoxin peroxidase</fullName>
    </alternativeName>
    <alternativeName>
        <fullName evidence="13">Thioredoxin-dependent peroxiredoxin Bcp</fullName>
    </alternativeName>
</protein>
<keyword evidence="19" id="KW-1185">Reference proteome</keyword>
<dbReference type="CDD" id="cd03017">
    <property type="entry name" value="PRX_BCP"/>
    <property type="match status" value="1"/>
</dbReference>
<dbReference type="AlphaFoldDB" id="A0A199XUP7"/>
<dbReference type="InterPro" id="IPR013766">
    <property type="entry name" value="Thioredoxin_domain"/>
</dbReference>
<gene>
    <name evidence="18" type="primary">bcp_1</name>
    <name evidence="18" type="ORF">FLB_01690</name>
</gene>
<organism evidence="18 19">
    <name type="scientific">Flavobacterium succinicans</name>
    <dbReference type="NCBI Taxonomy" id="29536"/>
    <lineage>
        <taxon>Bacteria</taxon>
        <taxon>Pseudomonadati</taxon>
        <taxon>Bacteroidota</taxon>
        <taxon>Flavobacteriia</taxon>
        <taxon>Flavobacteriales</taxon>
        <taxon>Flavobacteriaceae</taxon>
        <taxon>Flavobacterium</taxon>
    </lineage>
</organism>
<evidence type="ECO:0000259" key="17">
    <source>
        <dbReference type="PROSITE" id="PS51352"/>
    </source>
</evidence>
<dbReference type="InterPro" id="IPR036249">
    <property type="entry name" value="Thioredoxin-like_sf"/>
</dbReference>
<dbReference type="GO" id="GO:0008379">
    <property type="term" value="F:thioredoxin peroxidase activity"/>
    <property type="evidence" value="ECO:0007669"/>
    <property type="project" value="TreeGrafter"/>
</dbReference>
<dbReference type="GO" id="GO:0005737">
    <property type="term" value="C:cytoplasm"/>
    <property type="evidence" value="ECO:0007669"/>
    <property type="project" value="TreeGrafter"/>
</dbReference>